<evidence type="ECO:0000313" key="3">
    <source>
        <dbReference type="Proteomes" id="UP001152598"/>
    </source>
</evidence>
<evidence type="ECO:0000313" key="2">
    <source>
        <dbReference type="EMBL" id="MDG4977303.1"/>
    </source>
</evidence>
<feature type="domain" description="Helix-turn-helix" evidence="1">
    <location>
        <begin position="41"/>
        <end position="89"/>
    </location>
</feature>
<gene>
    <name evidence="2" type="ORF">OGZ50_11240</name>
</gene>
<comment type="caution">
    <text evidence="2">The sequence shown here is derived from an EMBL/GenBank/DDBJ whole genome shotgun (WGS) entry which is preliminary data.</text>
</comment>
<dbReference type="Proteomes" id="UP001152598">
    <property type="component" value="Unassembled WGS sequence"/>
</dbReference>
<organism evidence="2 3">
    <name type="scientific">Lactococcus lactis</name>
    <dbReference type="NCBI Taxonomy" id="1358"/>
    <lineage>
        <taxon>Bacteria</taxon>
        <taxon>Bacillati</taxon>
        <taxon>Bacillota</taxon>
        <taxon>Bacilli</taxon>
        <taxon>Lactobacillales</taxon>
        <taxon>Streptococcaceae</taxon>
        <taxon>Lactococcus</taxon>
    </lineage>
</organism>
<protein>
    <submittedName>
        <fullName evidence="2">Helix-turn-helix domain-containing protein</fullName>
    </submittedName>
</protein>
<dbReference type="Pfam" id="PF12728">
    <property type="entry name" value="HTH_17"/>
    <property type="match status" value="1"/>
</dbReference>
<name>A0AAP3Z2W9_9LACT</name>
<reference evidence="2" key="2">
    <citation type="journal article" date="2023" name="Food Microbiol.">
        <title>Evaluation of the fermentation potential of lactic acid bacteria isolated from herbs, fruits and vegetables as starter cultures in nut-based milk alternatives.</title>
        <authorList>
            <person name="Huang W."/>
            <person name="Dong A."/>
            <person name="Pham H.T."/>
            <person name="Zhou C."/>
            <person name="Huo Z."/>
            <person name="Watjen A.P."/>
            <person name="Prakash S."/>
            <person name="Bang-Berthelsen C.H."/>
            <person name="Turner M.S."/>
        </authorList>
    </citation>
    <scope>NUCLEOTIDE SEQUENCE</scope>
    <source>
        <strain evidence="2">54</strain>
    </source>
</reference>
<dbReference type="EMBL" id="JAOWLV010000007">
    <property type="protein sequence ID" value="MDG4977303.1"/>
    <property type="molecule type" value="Genomic_DNA"/>
</dbReference>
<dbReference type="InterPro" id="IPR041657">
    <property type="entry name" value="HTH_17"/>
</dbReference>
<dbReference type="AlphaFoldDB" id="A0AAP3Z2W9"/>
<dbReference type="SUPFAM" id="SSF46955">
    <property type="entry name" value="Putative DNA-binding domain"/>
    <property type="match status" value="1"/>
</dbReference>
<dbReference type="InterPro" id="IPR009061">
    <property type="entry name" value="DNA-bd_dom_put_sf"/>
</dbReference>
<evidence type="ECO:0000259" key="1">
    <source>
        <dbReference type="Pfam" id="PF12728"/>
    </source>
</evidence>
<reference evidence="2" key="1">
    <citation type="submission" date="2022-10" db="EMBL/GenBank/DDBJ databases">
        <authorList>
            <person name="Turner M.S."/>
            <person name="Huang W."/>
        </authorList>
    </citation>
    <scope>NUCLEOTIDE SEQUENCE</scope>
    <source>
        <strain evidence="2">54</strain>
    </source>
</reference>
<dbReference type="RefSeq" id="WP_278228443.1">
    <property type="nucleotide sequence ID" value="NZ_JAOWLV010000007.1"/>
</dbReference>
<dbReference type="Gene3D" id="1.10.1660.10">
    <property type="match status" value="1"/>
</dbReference>
<sequence length="99" mass="11027">MSEFQITLTEEQTKSLQHYVFEMTSEAVKRAVSTAGSDKEWLNQGDAAKWLGVSTSTLLNYVKEYSLPCSGKGGRKFYSKTQISAWLLESQIGGARNAR</sequence>
<proteinExistence type="predicted"/>
<accession>A0AAP3Z2W9</accession>